<comment type="caution">
    <text evidence="3">The sequence shown here is derived from an EMBL/GenBank/DDBJ whole genome shotgun (WGS) entry which is preliminary data.</text>
</comment>
<proteinExistence type="predicted"/>
<keyword evidence="1" id="KW-0812">Transmembrane</keyword>
<reference evidence="3" key="2">
    <citation type="journal article" date="2022" name="Microbiol. Resour. Announc.">
        <title>Metagenome Sequencing to Explore Phylogenomics of Terrestrial Cyanobacteria.</title>
        <authorList>
            <person name="Ward R.D."/>
            <person name="Stajich J.E."/>
            <person name="Johansen J.R."/>
            <person name="Huntemann M."/>
            <person name="Clum A."/>
            <person name="Foster B."/>
            <person name="Foster B."/>
            <person name="Roux S."/>
            <person name="Palaniappan K."/>
            <person name="Varghese N."/>
            <person name="Mukherjee S."/>
            <person name="Reddy T.B.K."/>
            <person name="Daum C."/>
            <person name="Copeland A."/>
            <person name="Chen I.A."/>
            <person name="Ivanova N.N."/>
            <person name="Kyrpides N.C."/>
            <person name="Shapiro N."/>
            <person name="Eloe-Fadrosh E.A."/>
            <person name="Pietrasiak N."/>
        </authorList>
    </citation>
    <scope>NUCLEOTIDE SEQUENCE</scope>
    <source>
        <strain evidence="3">GSE-TBD4-15B</strain>
    </source>
</reference>
<evidence type="ECO:0000256" key="1">
    <source>
        <dbReference type="SAM" id="Phobius"/>
    </source>
</evidence>
<protein>
    <submittedName>
        <fullName evidence="3">Uncharacterized protein</fullName>
    </submittedName>
</protein>
<accession>A0A951PBM0</accession>
<sequence>MKSIKYLGFFLAATVSATVWLCALSGASQTAIQLQTDPPLNQVIPATAPTQLTLQAVDSNQTPLANANIQLRLLTPAKSPWFTSDFPIVEGTTLLELESAAPSGKLQFEQTLPIRGTYRAEVRVTPQLAGAFEPFEQVISFAIPENPVKYRNLAILAVILLLVGLGGGWVLGGNQSPQAGEIAPQPARMLLSGVTVLAIVVLLTINMSAELAESHAGNPMFPTAPATPTVQQAQNVQVQLAGATESTVGQLATQTVKITDAATDEPLPDVAVKLQVVGLEDNKPVFNFIGQSNQTGELTWQQQLFDGAPHQVTATVAPIAGSPRQFSPIRVAHRVEVEGIAPPLYIRFISLVYFTAFFTASLIAGIVLRRHWLQQSGSA</sequence>
<dbReference type="EMBL" id="JAHHHV010000067">
    <property type="protein sequence ID" value="MBW4466317.1"/>
    <property type="molecule type" value="Genomic_DNA"/>
</dbReference>
<evidence type="ECO:0000256" key="2">
    <source>
        <dbReference type="SAM" id="SignalP"/>
    </source>
</evidence>
<feature type="transmembrane region" description="Helical" evidence="1">
    <location>
        <begin position="153"/>
        <end position="171"/>
    </location>
</feature>
<feature type="transmembrane region" description="Helical" evidence="1">
    <location>
        <begin position="344"/>
        <end position="368"/>
    </location>
</feature>
<keyword evidence="1" id="KW-1133">Transmembrane helix</keyword>
<evidence type="ECO:0000313" key="3">
    <source>
        <dbReference type="EMBL" id="MBW4466317.1"/>
    </source>
</evidence>
<feature type="chain" id="PRO_5037107432" evidence="2">
    <location>
        <begin position="18"/>
        <end position="379"/>
    </location>
</feature>
<keyword evidence="1" id="KW-0472">Membrane</keyword>
<feature type="signal peptide" evidence="2">
    <location>
        <begin position="1"/>
        <end position="17"/>
    </location>
</feature>
<name>A0A951PBM0_9CYAN</name>
<dbReference type="Proteomes" id="UP000707356">
    <property type="component" value="Unassembled WGS sequence"/>
</dbReference>
<gene>
    <name evidence="3" type="ORF">KME07_12905</name>
</gene>
<dbReference type="AlphaFoldDB" id="A0A951PBM0"/>
<evidence type="ECO:0000313" key="4">
    <source>
        <dbReference type="Proteomes" id="UP000707356"/>
    </source>
</evidence>
<reference evidence="3" key="1">
    <citation type="submission" date="2021-05" db="EMBL/GenBank/DDBJ databases">
        <authorList>
            <person name="Pietrasiak N."/>
            <person name="Ward R."/>
            <person name="Stajich J.E."/>
            <person name="Kurbessoian T."/>
        </authorList>
    </citation>
    <scope>NUCLEOTIDE SEQUENCE</scope>
    <source>
        <strain evidence="3">GSE-TBD4-15B</strain>
    </source>
</reference>
<keyword evidence="2" id="KW-0732">Signal</keyword>
<feature type="transmembrane region" description="Helical" evidence="1">
    <location>
        <begin position="191"/>
        <end position="209"/>
    </location>
</feature>
<organism evidence="3 4">
    <name type="scientific">Pegethrix bostrychoides GSE-TBD4-15B</name>
    <dbReference type="NCBI Taxonomy" id="2839662"/>
    <lineage>
        <taxon>Bacteria</taxon>
        <taxon>Bacillati</taxon>
        <taxon>Cyanobacteriota</taxon>
        <taxon>Cyanophyceae</taxon>
        <taxon>Oculatellales</taxon>
        <taxon>Oculatellaceae</taxon>
        <taxon>Pegethrix</taxon>
    </lineage>
</organism>